<feature type="transmembrane region" description="Helical" evidence="1">
    <location>
        <begin position="20"/>
        <end position="42"/>
    </location>
</feature>
<proteinExistence type="predicted"/>
<gene>
    <name evidence="2" type="ORF">D6850_01190</name>
</gene>
<keyword evidence="3" id="KW-1185">Reference proteome</keyword>
<name>A0A3A8BAL1_9RHOB</name>
<keyword evidence="1" id="KW-0472">Membrane</keyword>
<dbReference type="EMBL" id="RAPE01000001">
    <property type="protein sequence ID" value="RKF16212.1"/>
    <property type="molecule type" value="Genomic_DNA"/>
</dbReference>
<keyword evidence="1" id="KW-1133">Transmembrane helix</keyword>
<dbReference type="Proteomes" id="UP000281128">
    <property type="component" value="Unassembled WGS sequence"/>
</dbReference>
<evidence type="ECO:0000313" key="2">
    <source>
        <dbReference type="EMBL" id="RKF16212.1"/>
    </source>
</evidence>
<evidence type="ECO:0000313" key="3">
    <source>
        <dbReference type="Proteomes" id="UP000281128"/>
    </source>
</evidence>
<sequence length="217" mass="23937">MMAFISDMMRVLTRDSIRRAVLVCCVPALVFYLLALLILTQAGFTLVEILRDTAQTTGESSFLGFVSSFGAWLWVAAASVAAFRVVVEGRGATGAHRRLALLLAGFSFFLALDDFFMIHDRFLTEGILIPLYILFLYYLIRRFWPLIARVDGTAFLMAGGFLAMSVIVDAVQEILPISYGASQALEEGFKFLGGAGWLYFCTRVAAHRLVVAPVEEG</sequence>
<feature type="transmembrane region" description="Helical" evidence="1">
    <location>
        <begin position="152"/>
        <end position="171"/>
    </location>
</feature>
<protein>
    <submittedName>
        <fullName evidence="2">Oxidase</fullName>
    </submittedName>
</protein>
<evidence type="ECO:0000256" key="1">
    <source>
        <dbReference type="SAM" id="Phobius"/>
    </source>
</evidence>
<keyword evidence="1" id="KW-0812">Transmembrane</keyword>
<comment type="caution">
    <text evidence="2">The sequence shown here is derived from an EMBL/GenBank/DDBJ whole genome shotgun (WGS) entry which is preliminary data.</text>
</comment>
<reference evidence="2 3" key="1">
    <citation type="submission" date="2018-09" db="EMBL/GenBank/DDBJ databases">
        <title>Roseovarius spongiae sp. nov., isolated from a marine sponge.</title>
        <authorList>
            <person name="Zhuang L."/>
            <person name="Luo L."/>
        </authorList>
    </citation>
    <scope>NUCLEOTIDE SEQUENCE [LARGE SCALE GENOMIC DNA]</scope>
    <source>
        <strain evidence="2 3">HN-E21</strain>
    </source>
</reference>
<feature type="transmembrane region" description="Helical" evidence="1">
    <location>
        <begin position="62"/>
        <end position="87"/>
    </location>
</feature>
<feature type="transmembrane region" description="Helical" evidence="1">
    <location>
        <begin position="122"/>
        <end position="140"/>
    </location>
</feature>
<dbReference type="AlphaFoldDB" id="A0A3A8BAL1"/>
<feature type="transmembrane region" description="Helical" evidence="1">
    <location>
        <begin position="99"/>
        <end position="116"/>
    </location>
</feature>
<organism evidence="2 3">
    <name type="scientific">Roseovarius spongiae</name>
    <dbReference type="NCBI Taxonomy" id="2320272"/>
    <lineage>
        <taxon>Bacteria</taxon>
        <taxon>Pseudomonadati</taxon>
        <taxon>Pseudomonadota</taxon>
        <taxon>Alphaproteobacteria</taxon>
        <taxon>Rhodobacterales</taxon>
        <taxon>Roseobacteraceae</taxon>
        <taxon>Roseovarius</taxon>
    </lineage>
</organism>
<accession>A0A3A8BAL1</accession>